<dbReference type="SMART" id="SM00388">
    <property type="entry name" value="HisKA"/>
    <property type="match status" value="1"/>
</dbReference>
<name>A0A953J4T1_9BACT</name>
<dbReference type="CDD" id="cd00082">
    <property type="entry name" value="HisKA"/>
    <property type="match status" value="1"/>
</dbReference>
<keyword evidence="6" id="KW-0418">Kinase</keyword>
<feature type="domain" description="PAC" evidence="11">
    <location>
        <begin position="95"/>
        <end position="148"/>
    </location>
</feature>
<dbReference type="PROSITE" id="PS50113">
    <property type="entry name" value="PAC"/>
    <property type="match status" value="1"/>
</dbReference>
<evidence type="ECO:0000256" key="5">
    <source>
        <dbReference type="ARBA" id="ARBA00022741"/>
    </source>
</evidence>
<dbReference type="InterPro" id="IPR036890">
    <property type="entry name" value="HATPase_C_sf"/>
</dbReference>
<evidence type="ECO:0000259" key="10">
    <source>
        <dbReference type="PROSITE" id="PS50112"/>
    </source>
</evidence>
<dbReference type="SUPFAM" id="SSF47384">
    <property type="entry name" value="Homodimeric domain of signal transducing histidine kinase"/>
    <property type="match status" value="1"/>
</dbReference>
<dbReference type="SMART" id="SM00387">
    <property type="entry name" value="HATPase_c"/>
    <property type="match status" value="1"/>
</dbReference>
<evidence type="ECO:0000259" key="9">
    <source>
        <dbReference type="PROSITE" id="PS50109"/>
    </source>
</evidence>
<dbReference type="InterPro" id="IPR036097">
    <property type="entry name" value="HisK_dim/P_sf"/>
</dbReference>
<dbReference type="Gene3D" id="1.10.287.130">
    <property type="match status" value="1"/>
</dbReference>
<dbReference type="Pfam" id="PF00512">
    <property type="entry name" value="HisKA"/>
    <property type="match status" value="1"/>
</dbReference>
<evidence type="ECO:0000313" key="12">
    <source>
        <dbReference type="EMBL" id="MBZ0156328.1"/>
    </source>
</evidence>
<dbReference type="Pfam" id="PF02518">
    <property type="entry name" value="HATPase_c"/>
    <property type="match status" value="1"/>
</dbReference>
<reference evidence="12" key="2">
    <citation type="submission" date="2021-08" db="EMBL/GenBank/DDBJ databases">
        <authorList>
            <person name="Dalcin Martins P."/>
        </authorList>
    </citation>
    <scope>NUCLEOTIDE SEQUENCE</scope>
    <source>
        <strain evidence="12">MAG_39</strain>
    </source>
</reference>
<sequence length="383" mass="42278">MANLVDISLLNQAIESFNSASATLTQYYRNLEEKVGRLTEEVEHKKQLLDSILDSIDVGVIFFDGGGVIRLVNSAAERLLTIRAEKIIGGDSFRASLNGEVIVPENGKPFYALVSRSDVCDREGNSIGHVVLFKDVTRLKQLEAENERNRRLTAMGELVLKIAHEIRNPLGSIELFASLLAGDLKGTEHGEYASRISNSVRYLVNSLDNMLRFSKEIKPASQVCCINEIIGEICREFGELFPEERIQFHLSEEGRYWLPVDRGLIRQAMINIILNSVQAIPDRGEIRVRIYAPGDQENPLEGKRGGADGKPAFVALSIKDNGIGMDEETQTRIFEPFFSTKDRGTGLGMSITSGIISAHRGTIAVRSSAGKGTEFTIRLPAKG</sequence>
<keyword evidence="7" id="KW-0067">ATP-binding</keyword>
<reference evidence="12" key="1">
    <citation type="journal article" date="2021" name="bioRxiv">
        <title>Unraveling nitrogen, sulfur and carbon metabolic pathways and microbial community transcriptional responses to substrate deprivation and toxicity stresses in a bioreactor mimicking anoxic brackish coastal sediment conditions.</title>
        <authorList>
            <person name="Martins P.D."/>
            <person name="Echeveste M.J."/>
            <person name="Arshad A."/>
            <person name="Kurth J."/>
            <person name="Ouboter H."/>
            <person name="Jetten M.S.M."/>
            <person name="Welte C.U."/>
        </authorList>
    </citation>
    <scope>NUCLEOTIDE SEQUENCE</scope>
    <source>
        <strain evidence="12">MAG_39</strain>
    </source>
</reference>
<dbReference type="PROSITE" id="PS50109">
    <property type="entry name" value="HIS_KIN"/>
    <property type="match status" value="1"/>
</dbReference>
<dbReference type="AlphaFoldDB" id="A0A953J4T1"/>
<dbReference type="PANTHER" id="PTHR43065">
    <property type="entry name" value="SENSOR HISTIDINE KINASE"/>
    <property type="match status" value="1"/>
</dbReference>
<dbReference type="GO" id="GO:0005524">
    <property type="term" value="F:ATP binding"/>
    <property type="evidence" value="ECO:0007669"/>
    <property type="project" value="UniProtKB-KW"/>
</dbReference>
<dbReference type="Gene3D" id="3.30.565.10">
    <property type="entry name" value="Histidine kinase-like ATPase, C-terminal domain"/>
    <property type="match status" value="1"/>
</dbReference>
<dbReference type="InterPro" id="IPR003661">
    <property type="entry name" value="HisK_dim/P_dom"/>
</dbReference>
<dbReference type="InterPro" id="IPR004358">
    <property type="entry name" value="Sig_transdc_His_kin-like_C"/>
</dbReference>
<dbReference type="PANTHER" id="PTHR43065:SF46">
    <property type="entry name" value="C4-DICARBOXYLATE TRANSPORT SENSOR PROTEIN DCTB"/>
    <property type="match status" value="1"/>
</dbReference>
<dbReference type="SUPFAM" id="SSF55874">
    <property type="entry name" value="ATPase domain of HSP90 chaperone/DNA topoisomerase II/histidine kinase"/>
    <property type="match status" value="1"/>
</dbReference>
<dbReference type="EMBL" id="JAIOIV010000073">
    <property type="protein sequence ID" value="MBZ0156328.1"/>
    <property type="molecule type" value="Genomic_DNA"/>
</dbReference>
<keyword evidence="3" id="KW-0597">Phosphoprotein</keyword>
<evidence type="ECO:0000256" key="7">
    <source>
        <dbReference type="ARBA" id="ARBA00022840"/>
    </source>
</evidence>
<dbReference type="EC" id="2.7.13.3" evidence="2"/>
<accession>A0A953J4T1</accession>
<keyword evidence="4" id="KW-0808">Transferase</keyword>
<protein>
    <recommendedName>
        <fullName evidence="2">histidine kinase</fullName>
        <ecNumber evidence="2">2.7.13.3</ecNumber>
    </recommendedName>
</protein>
<evidence type="ECO:0000256" key="6">
    <source>
        <dbReference type="ARBA" id="ARBA00022777"/>
    </source>
</evidence>
<evidence type="ECO:0000256" key="8">
    <source>
        <dbReference type="ARBA" id="ARBA00023012"/>
    </source>
</evidence>
<organism evidence="12 13">
    <name type="scientific">Candidatus Nitrobium versatile</name>
    <dbReference type="NCBI Taxonomy" id="2884831"/>
    <lineage>
        <taxon>Bacteria</taxon>
        <taxon>Pseudomonadati</taxon>
        <taxon>Nitrospirota</taxon>
        <taxon>Nitrospiria</taxon>
        <taxon>Nitrospirales</taxon>
        <taxon>Nitrospiraceae</taxon>
        <taxon>Candidatus Nitrobium</taxon>
    </lineage>
</organism>
<evidence type="ECO:0000256" key="4">
    <source>
        <dbReference type="ARBA" id="ARBA00022679"/>
    </source>
</evidence>
<proteinExistence type="predicted"/>
<evidence type="ECO:0000256" key="2">
    <source>
        <dbReference type="ARBA" id="ARBA00012438"/>
    </source>
</evidence>
<dbReference type="Proteomes" id="UP000705867">
    <property type="component" value="Unassembled WGS sequence"/>
</dbReference>
<dbReference type="Pfam" id="PF00989">
    <property type="entry name" value="PAS"/>
    <property type="match status" value="1"/>
</dbReference>
<dbReference type="GO" id="GO:0000155">
    <property type="term" value="F:phosphorelay sensor kinase activity"/>
    <property type="evidence" value="ECO:0007669"/>
    <property type="project" value="InterPro"/>
</dbReference>
<dbReference type="PROSITE" id="PS50112">
    <property type="entry name" value="PAS"/>
    <property type="match status" value="1"/>
</dbReference>
<dbReference type="CDD" id="cd00130">
    <property type="entry name" value="PAS"/>
    <property type="match status" value="1"/>
</dbReference>
<dbReference type="GO" id="GO:0006355">
    <property type="term" value="P:regulation of DNA-templated transcription"/>
    <property type="evidence" value="ECO:0007669"/>
    <property type="project" value="InterPro"/>
</dbReference>
<dbReference type="SUPFAM" id="SSF55785">
    <property type="entry name" value="PYP-like sensor domain (PAS domain)"/>
    <property type="match status" value="1"/>
</dbReference>
<dbReference type="InterPro" id="IPR013767">
    <property type="entry name" value="PAS_fold"/>
</dbReference>
<evidence type="ECO:0000259" key="11">
    <source>
        <dbReference type="PROSITE" id="PS50113"/>
    </source>
</evidence>
<evidence type="ECO:0000256" key="3">
    <source>
        <dbReference type="ARBA" id="ARBA00022553"/>
    </source>
</evidence>
<gene>
    <name evidence="12" type="ORF">K8I29_08995</name>
</gene>
<feature type="domain" description="Histidine kinase" evidence="9">
    <location>
        <begin position="161"/>
        <end position="383"/>
    </location>
</feature>
<keyword evidence="5" id="KW-0547">Nucleotide-binding</keyword>
<dbReference type="InterPro" id="IPR035965">
    <property type="entry name" value="PAS-like_dom_sf"/>
</dbReference>
<evidence type="ECO:0000313" key="13">
    <source>
        <dbReference type="Proteomes" id="UP000705867"/>
    </source>
</evidence>
<dbReference type="InterPro" id="IPR000014">
    <property type="entry name" value="PAS"/>
</dbReference>
<dbReference type="Gene3D" id="3.30.450.20">
    <property type="entry name" value="PAS domain"/>
    <property type="match status" value="1"/>
</dbReference>
<dbReference type="PRINTS" id="PR00344">
    <property type="entry name" value="BCTRLSENSOR"/>
</dbReference>
<evidence type="ECO:0000256" key="1">
    <source>
        <dbReference type="ARBA" id="ARBA00000085"/>
    </source>
</evidence>
<dbReference type="InterPro" id="IPR000700">
    <property type="entry name" value="PAS-assoc_C"/>
</dbReference>
<comment type="catalytic activity">
    <reaction evidence="1">
        <text>ATP + protein L-histidine = ADP + protein N-phospho-L-histidine.</text>
        <dbReference type="EC" id="2.7.13.3"/>
    </reaction>
</comment>
<feature type="domain" description="PAS" evidence="10">
    <location>
        <begin position="45"/>
        <end position="89"/>
    </location>
</feature>
<keyword evidence="8" id="KW-0902">Two-component regulatory system</keyword>
<dbReference type="InterPro" id="IPR005467">
    <property type="entry name" value="His_kinase_dom"/>
</dbReference>
<dbReference type="InterPro" id="IPR003594">
    <property type="entry name" value="HATPase_dom"/>
</dbReference>
<comment type="caution">
    <text evidence="12">The sequence shown here is derived from an EMBL/GenBank/DDBJ whole genome shotgun (WGS) entry which is preliminary data.</text>
</comment>